<accession>A0A7M1AYI6</accession>
<evidence type="ECO:0000313" key="3">
    <source>
        <dbReference type="Proteomes" id="UP000593719"/>
    </source>
</evidence>
<evidence type="ECO:0000259" key="1">
    <source>
        <dbReference type="Pfam" id="PF05901"/>
    </source>
</evidence>
<dbReference type="AlphaFoldDB" id="A0A7M1AYI6"/>
<gene>
    <name evidence="2" type="ORF">FJR45_00685</name>
</gene>
<feature type="domain" description="Excalibur calcium-binding" evidence="1">
    <location>
        <begin position="1"/>
        <end position="29"/>
    </location>
</feature>
<name>A0A7M1AYI6_9BACT</name>
<sequence length="36" mass="4141">MTSCEEATYFINNCPNTKMDGDHDGVPCERQWCKCL</sequence>
<protein>
    <submittedName>
        <fullName evidence="2">Excalibur calcium-binding domain-containing protein</fullName>
    </submittedName>
</protein>
<dbReference type="InterPro" id="IPR008613">
    <property type="entry name" value="Excalibur_Ca-bd_domain"/>
</dbReference>
<dbReference type="EMBL" id="CP041235">
    <property type="protein sequence ID" value="QOP42547.1"/>
    <property type="molecule type" value="Genomic_DNA"/>
</dbReference>
<evidence type="ECO:0000313" key="2">
    <source>
        <dbReference type="EMBL" id="QOP42547.1"/>
    </source>
</evidence>
<dbReference type="Pfam" id="PF05901">
    <property type="entry name" value="Excalibur"/>
    <property type="match status" value="1"/>
</dbReference>
<reference evidence="2 3" key="1">
    <citation type="submission" date="2019-06" db="EMBL/GenBank/DDBJ databases">
        <title>Sulfurimonas gotlandica sp. nov., a chemoautotrophic and psychrotolerant epsilonproteobacterium isolated from a pelagic redoxcline, and an emended description of the genus Sulfurimonas.</title>
        <authorList>
            <person name="Wang S."/>
            <person name="Jiang L."/>
            <person name="Shao Z."/>
        </authorList>
    </citation>
    <scope>NUCLEOTIDE SEQUENCE [LARGE SCALE GENOMIC DNA]</scope>
    <source>
        <strain evidence="2 3">S2-6</strain>
    </source>
</reference>
<dbReference type="Proteomes" id="UP000593719">
    <property type="component" value="Chromosome"/>
</dbReference>
<keyword evidence="3" id="KW-1185">Reference proteome</keyword>
<proteinExistence type="predicted"/>
<organism evidence="2 3">
    <name type="scientific">Sulfurimonas sediminis</name>
    <dbReference type="NCBI Taxonomy" id="2590020"/>
    <lineage>
        <taxon>Bacteria</taxon>
        <taxon>Pseudomonadati</taxon>
        <taxon>Campylobacterota</taxon>
        <taxon>Epsilonproteobacteria</taxon>
        <taxon>Campylobacterales</taxon>
        <taxon>Sulfurimonadaceae</taxon>
        <taxon>Sulfurimonas</taxon>
    </lineage>
</organism>
<dbReference type="KEGG" id="ssei:FJR45_00685"/>